<proteinExistence type="predicted"/>
<evidence type="ECO:0008006" key="3">
    <source>
        <dbReference type="Google" id="ProtNLM"/>
    </source>
</evidence>
<name>A0A1Y2H870_9FUNG</name>
<dbReference type="AlphaFoldDB" id="A0A1Y2H870"/>
<reference evidence="1 2" key="1">
    <citation type="submission" date="2016-07" db="EMBL/GenBank/DDBJ databases">
        <title>Pervasive Adenine N6-methylation of Active Genes in Fungi.</title>
        <authorList>
            <consortium name="DOE Joint Genome Institute"/>
            <person name="Mondo S.J."/>
            <person name="Dannebaum R.O."/>
            <person name="Kuo R.C."/>
            <person name="Labutti K."/>
            <person name="Haridas S."/>
            <person name="Kuo A."/>
            <person name="Salamov A."/>
            <person name="Ahrendt S.R."/>
            <person name="Lipzen A."/>
            <person name="Sullivan W."/>
            <person name="Andreopoulos W.B."/>
            <person name="Clum A."/>
            <person name="Lindquist E."/>
            <person name="Daum C."/>
            <person name="Ramamoorthy G.K."/>
            <person name="Gryganskyi A."/>
            <person name="Culley D."/>
            <person name="Magnuson J.K."/>
            <person name="James T.Y."/>
            <person name="O'Malley M.A."/>
            <person name="Stajich J.E."/>
            <person name="Spatafora J.W."/>
            <person name="Visel A."/>
            <person name="Grigoriev I.V."/>
        </authorList>
    </citation>
    <scope>NUCLEOTIDE SEQUENCE [LARGE SCALE GENOMIC DNA]</scope>
    <source>
        <strain evidence="1 2">PL171</strain>
    </source>
</reference>
<sequence length="758" mass="85847">MTRPKASPSSPLATLAARSPSMLHELAEPILALAIHLVARSSLWHPLAIVRPLNVISRKHAPLLTQVALSQLPRIDMITATRAGDADLLNLMVQWSNRPRGRPLRYKSSDVVQAAMRSGNIQVIEWWQARHMVDYFFVWPRDAISEAVRCGHVHVLDWWQNRGMPGFRPSTFVQEFVGVASAAGHVQVLDWLLKHVNATVLKAGESEALWPFDQAFGRVDGPAHCDVMGQAAQFGHVDVLEWWMCKSSQALVARPTLHSVFRVAVWKKHLDVLEWCKMYPNTVEQRHTGGNSFKSIGEWTITLVQHGMIGWVDTLSIELNDHERQSLCDNAYASMRALRWTLERGWIGGEPALTCLELAIRTAGDFSLELLEWLHTKLDEVLIDSHAMKQVDLCLAAVKGGHVEVLDWLVAHGHALQEHNIDEYFVEASHFGHARLLDQILKHAPFSNPDHELLRIVLTRQVMDVATVKGSISVLEWWATQIQSLISQFDPFKTLYKDMPDFMRMQFQLQDALGIASVNGHADVVEWWLLRASRPAQALGKWFPTRGGMVKEIVAKVCGSSDVQTEEQRMRILTAWGWHDMVDMGTREGRCGQAVEFIHNKLIGQASSRSLLWYWANVPLTRGMPNNGGSDYVDPVDVYILEHMLKVPNAIRSKSNSSKFIRKLSREGHVATLQYLKRQGILTVQHLSIASEEALVAATRANRIEVLEWWRRASGVAVRFPCDKASWGDVYALREVMDWWIESGLYQEVELEEDDEPL</sequence>
<protein>
    <recommendedName>
        <fullName evidence="3">Ankyrin repeat-containing domain protein</fullName>
    </recommendedName>
</protein>
<accession>A0A1Y2H870</accession>
<dbReference type="InterPro" id="IPR036770">
    <property type="entry name" value="Ankyrin_rpt-contain_sf"/>
</dbReference>
<dbReference type="PANTHER" id="PTHR46586">
    <property type="entry name" value="ANKYRIN REPEAT-CONTAINING PROTEIN"/>
    <property type="match status" value="1"/>
</dbReference>
<evidence type="ECO:0000313" key="1">
    <source>
        <dbReference type="EMBL" id="ORZ30705.1"/>
    </source>
</evidence>
<comment type="caution">
    <text evidence="1">The sequence shown here is derived from an EMBL/GenBank/DDBJ whole genome shotgun (WGS) entry which is preliminary data.</text>
</comment>
<dbReference type="Gene3D" id="1.25.40.20">
    <property type="entry name" value="Ankyrin repeat-containing domain"/>
    <property type="match status" value="1"/>
</dbReference>
<gene>
    <name evidence="1" type="ORF">BCR44DRAFT_90303</name>
</gene>
<dbReference type="Proteomes" id="UP000193411">
    <property type="component" value="Unassembled WGS sequence"/>
</dbReference>
<organism evidence="1 2">
    <name type="scientific">Catenaria anguillulae PL171</name>
    <dbReference type="NCBI Taxonomy" id="765915"/>
    <lineage>
        <taxon>Eukaryota</taxon>
        <taxon>Fungi</taxon>
        <taxon>Fungi incertae sedis</taxon>
        <taxon>Blastocladiomycota</taxon>
        <taxon>Blastocladiomycetes</taxon>
        <taxon>Blastocladiales</taxon>
        <taxon>Catenariaceae</taxon>
        <taxon>Catenaria</taxon>
    </lineage>
</organism>
<evidence type="ECO:0000313" key="2">
    <source>
        <dbReference type="Proteomes" id="UP000193411"/>
    </source>
</evidence>
<dbReference type="SUPFAM" id="SSF48403">
    <property type="entry name" value="Ankyrin repeat"/>
    <property type="match status" value="1"/>
</dbReference>
<dbReference type="SUPFAM" id="SSF140860">
    <property type="entry name" value="Pseudo ankyrin repeat-like"/>
    <property type="match status" value="1"/>
</dbReference>
<dbReference type="EMBL" id="MCFL01000076">
    <property type="protein sequence ID" value="ORZ30705.1"/>
    <property type="molecule type" value="Genomic_DNA"/>
</dbReference>
<dbReference type="PANTHER" id="PTHR46586:SF3">
    <property type="entry name" value="ANKYRIN REPEAT-CONTAINING PROTEIN"/>
    <property type="match status" value="1"/>
</dbReference>
<dbReference type="InterPro" id="IPR052050">
    <property type="entry name" value="SecEffector_AnkRepeat"/>
</dbReference>
<keyword evidence="2" id="KW-1185">Reference proteome</keyword>